<protein>
    <submittedName>
        <fullName evidence="1">Uncharacterized protein</fullName>
    </submittedName>
</protein>
<gene>
    <name evidence="1" type="ORF">KIW84_075339</name>
</gene>
<dbReference type="GO" id="GO:0031593">
    <property type="term" value="F:polyubiquitin modification-dependent protein binding"/>
    <property type="evidence" value="ECO:0007669"/>
    <property type="project" value="TreeGrafter"/>
</dbReference>
<dbReference type="GO" id="GO:0051787">
    <property type="term" value="F:misfolded protein binding"/>
    <property type="evidence" value="ECO:0007669"/>
    <property type="project" value="TreeGrafter"/>
</dbReference>
<organism evidence="1 2">
    <name type="scientific">Pisum sativum</name>
    <name type="common">Garden pea</name>
    <name type="synonym">Lathyrus oleraceus</name>
    <dbReference type="NCBI Taxonomy" id="3888"/>
    <lineage>
        <taxon>Eukaryota</taxon>
        <taxon>Viridiplantae</taxon>
        <taxon>Streptophyta</taxon>
        <taxon>Embryophyta</taxon>
        <taxon>Tracheophyta</taxon>
        <taxon>Spermatophyta</taxon>
        <taxon>Magnoliopsida</taxon>
        <taxon>eudicotyledons</taxon>
        <taxon>Gunneridae</taxon>
        <taxon>Pentapetalae</taxon>
        <taxon>rosids</taxon>
        <taxon>fabids</taxon>
        <taxon>Fabales</taxon>
        <taxon>Fabaceae</taxon>
        <taxon>Papilionoideae</taxon>
        <taxon>50 kb inversion clade</taxon>
        <taxon>NPAAA clade</taxon>
        <taxon>Hologalegina</taxon>
        <taxon>IRL clade</taxon>
        <taxon>Fabeae</taxon>
        <taxon>Lathyrus</taxon>
    </lineage>
</organism>
<dbReference type="GO" id="GO:0036503">
    <property type="term" value="P:ERAD pathway"/>
    <property type="evidence" value="ECO:0007669"/>
    <property type="project" value="TreeGrafter"/>
</dbReference>
<dbReference type="AlphaFoldDB" id="A0A9D4VUL3"/>
<reference evidence="1 2" key="1">
    <citation type="journal article" date="2022" name="Nat. Genet.">
        <title>Improved pea reference genome and pan-genome highlight genomic features and evolutionary characteristics.</title>
        <authorList>
            <person name="Yang T."/>
            <person name="Liu R."/>
            <person name="Luo Y."/>
            <person name="Hu S."/>
            <person name="Wang D."/>
            <person name="Wang C."/>
            <person name="Pandey M.K."/>
            <person name="Ge S."/>
            <person name="Xu Q."/>
            <person name="Li N."/>
            <person name="Li G."/>
            <person name="Huang Y."/>
            <person name="Saxena R.K."/>
            <person name="Ji Y."/>
            <person name="Li M."/>
            <person name="Yan X."/>
            <person name="He Y."/>
            <person name="Liu Y."/>
            <person name="Wang X."/>
            <person name="Xiang C."/>
            <person name="Varshney R.K."/>
            <person name="Ding H."/>
            <person name="Gao S."/>
            <person name="Zong X."/>
        </authorList>
    </citation>
    <scope>NUCLEOTIDE SEQUENCE [LARGE SCALE GENOMIC DNA]</scope>
    <source>
        <strain evidence="1 2">cv. Zhongwan 6</strain>
    </source>
</reference>
<dbReference type="PANTHER" id="PTHR15204:SF5">
    <property type="entry name" value="LARGE PROLINE-RICH PROTEIN BAG6 ISOFORM X1"/>
    <property type="match status" value="1"/>
</dbReference>
<keyword evidence="2" id="KW-1185">Reference proteome</keyword>
<sequence length="281" mass="30683">MTGANKMLLMLQKCFQKNLTQSLISSPLVQILPAVVGAPMYFSEKNQVGVINQWIQLQAQFFISDSYGSACCGNLESRSNTIPSFNAPIPDSLNTLSEFINRMEHILSQNGYGPNISLTNYGDQRVELPSNTQGLPTLEALTTVLHRVEQLLDGQAISALSHIAGRMEREGTSADLGKSKANEKGVHSVANLASYPLKNPQGQNLMIPVQPVNFSFRPCATSDMVGGNTCDGLGCRSYNRQEGQPDSLLSIIPVEFPDDKIRKSPFATYEQNGRKAPYLNG</sequence>
<evidence type="ECO:0000313" key="2">
    <source>
        <dbReference type="Proteomes" id="UP001058974"/>
    </source>
</evidence>
<dbReference type="PANTHER" id="PTHR15204">
    <property type="entry name" value="LARGE PROLINE-RICH PROTEIN BAG6"/>
    <property type="match status" value="1"/>
</dbReference>
<name>A0A9D4VUL3_PEA</name>
<proteinExistence type="predicted"/>
<evidence type="ECO:0000313" key="1">
    <source>
        <dbReference type="EMBL" id="KAI5389982.1"/>
    </source>
</evidence>
<dbReference type="Proteomes" id="UP001058974">
    <property type="component" value="Chromosome 7"/>
</dbReference>
<accession>A0A9D4VUL3</accession>
<dbReference type="EMBL" id="JAMSHJ010000007">
    <property type="protein sequence ID" value="KAI5389982.1"/>
    <property type="molecule type" value="Genomic_DNA"/>
</dbReference>
<dbReference type="Gramene" id="Psat07G0533900-T1">
    <property type="protein sequence ID" value="KAI5389982.1"/>
    <property type="gene ID" value="KIW84_075339"/>
</dbReference>
<comment type="caution">
    <text evidence="1">The sequence shown here is derived from an EMBL/GenBank/DDBJ whole genome shotgun (WGS) entry which is preliminary data.</text>
</comment>
<dbReference type="GO" id="GO:0071818">
    <property type="term" value="C:BAT3 complex"/>
    <property type="evidence" value="ECO:0007669"/>
    <property type="project" value="TreeGrafter"/>
</dbReference>